<evidence type="ECO:0000256" key="7">
    <source>
        <dbReference type="ARBA" id="ARBA00022777"/>
    </source>
</evidence>
<comment type="pathway">
    <text evidence="1">Cofactor biosynthesis; tetrahydrofolate biosynthesis; 2-amino-4-hydroxy-6-hydroxymethyl-7,8-dihydropteridine diphosphate from 7,8-dihydroneopterin triphosphate: step 4/4.</text>
</comment>
<dbReference type="Gene3D" id="3.30.70.560">
    <property type="entry name" value="7,8-Dihydro-6-hydroxymethylpterin-pyrophosphokinase HPPK"/>
    <property type="match status" value="1"/>
</dbReference>
<evidence type="ECO:0000256" key="9">
    <source>
        <dbReference type="ARBA" id="ARBA00022909"/>
    </source>
</evidence>
<keyword evidence="9" id="KW-0289">Folate biosynthesis</keyword>
<keyword evidence="5" id="KW-0808">Transferase</keyword>
<evidence type="ECO:0000313" key="15">
    <source>
        <dbReference type="Proteomes" id="UP001499852"/>
    </source>
</evidence>
<evidence type="ECO:0000256" key="12">
    <source>
        <dbReference type="ARBA" id="ARBA00033413"/>
    </source>
</evidence>
<dbReference type="InterPro" id="IPR000550">
    <property type="entry name" value="Hppk"/>
</dbReference>
<evidence type="ECO:0000256" key="1">
    <source>
        <dbReference type="ARBA" id="ARBA00005051"/>
    </source>
</evidence>
<organism evidence="14 15">
    <name type="scientific">Prosthecobacter algae</name>
    <dbReference type="NCBI Taxonomy" id="1144682"/>
    <lineage>
        <taxon>Bacteria</taxon>
        <taxon>Pseudomonadati</taxon>
        <taxon>Verrucomicrobiota</taxon>
        <taxon>Verrucomicrobiia</taxon>
        <taxon>Verrucomicrobiales</taxon>
        <taxon>Verrucomicrobiaceae</taxon>
        <taxon>Prosthecobacter</taxon>
    </lineage>
</organism>
<dbReference type="PANTHER" id="PTHR43071:SF1">
    <property type="entry name" value="2-AMINO-4-HYDROXY-6-HYDROXYMETHYLDIHYDROPTERIDINE PYROPHOSPHOKINASE"/>
    <property type="match status" value="1"/>
</dbReference>
<evidence type="ECO:0000256" key="2">
    <source>
        <dbReference type="ARBA" id="ARBA00005810"/>
    </source>
</evidence>
<dbReference type="Pfam" id="PF01288">
    <property type="entry name" value="HPPK"/>
    <property type="match status" value="1"/>
</dbReference>
<evidence type="ECO:0000256" key="4">
    <source>
        <dbReference type="ARBA" id="ARBA00016218"/>
    </source>
</evidence>
<gene>
    <name evidence="14" type="primary">folK</name>
    <name evidence="14" type="ORF">GCM10023213_04190</name>
</gene>
<protein>
    <recommendedName>
        <fullName evidence="4">2-amino-4-hydroxy-6-hydroxymethyldihydropteridine pyrophosphokinase</fullName>
        <ecNumber evidence="3">2.7.6.3</ecNumber>
    </recommendedName>
    <alternativeName>
        <fullName evidence="11">6-hydroxymethyl-7,8-dihydropterin pyrophosphokinase</fullName>
    </alternativeName>
    <alternativeName>
        <fullName evidence="12">7,8-dihydro-6-hydroxymethylpterin-pyrophosphokinase</fullName>
    </alternativeName>
</protein>
<evidence type="ECO:0000256" key="11">
    <source>
        <dbReference type="ARBA" id="ARBA00029766"/>
    </source>
</evidence>
<evidence type="ECO:0000256" key="10">
    <source>
        <dbReference type="ARBA" id="ARBA00029409"/>
    </source>
</evidence>
<dbReference type="CDD" id="cd00483">
    <property type="entry name" value="HPPK"/>
    <property type="match status" value="1"/>
</dbReference>
<evidence type="ECO:0000259" key="13">
    <source>
        <dbReference type="PROSITE" id="PS00794"/>
    </source>
</evidence>
<dbReference type="InterPro" id="IPR035907">
    <property type="entry name" value="Hppk_sf"/>
</dbReference>
<sequence>MNPVTAFGIALGSNLGDRRDNLERGVGELLQLMPEARLVAGASLYETEPVDCAPGTQAFLNTVIELQAPFSPVEMHAHLVAVEALMGRPAERARNAPRTLDLDLLYAGDYASEDPVLTVPHPRLHMRRFVLQPLVEIRPGLKLPGLSFTIRQAMEALTDDPESVRFVGLWKYHLPA</sequence>
<dbReference type="EC" id="2.7.6.3" evidence="3"/>
<accession>A0ABP9NU77</accession>
<dbReference type="RefSeq" id="WP_345734718.1">
    <property type="nucleotide sequence ID" value="NZ_BAABIA010000001.1"/>
</dbReference>
<evidence type="ECO:0000256" key="6">
    <source>
        <dbReference type="ARBA" id="ARBA00022741"/>
    </source>
</evidence>
<evidence type="ECO:0000256" key="3">
    <source>
        <dbReference type="ARBA" id="ARBA00013253"/>
    </source>
</evidence>
<name>A0ABP9NU77_9BACT</name>
<keyword evidence="8" id="KW-0067">ATP-binding</keyword>
<dbReference type="PANTHER" id="PTHR43071">
    <property type="entry name" value="2-AMINO-4-HYDROXY-6-HYDROXYMETHYLDIHYDROPTERIDINE PYROPHOSPHOKINASE"/>
    <property type="match status" value="1"/>
</dbReference>
<evidence type="ECO:0000256" key="5">
    <source>
        <dbReference type="ARBA" id="ARBA00022679"/>
    </source>
</evidence>
<reference evidence="15" key="1">
    <citation type="journal article" date="2019" name="Int. J. Syst. Evol. Microbiol.">
        <title>The Global Catalogue of Microorganisms (GCM) 10K type strain sequencing project: providing services to taxonomists for standard genome sequencing and annotation.</title>
        <authorList>
            <consortium name="The Broad Institute Genomics Platform"/>
            <consortium name="The Broad Institute Genome Sequencing Center for Infectious Disease"/>
            <person name="Wu L."/>
            <person name="Ma J."/>
        </authorList>
    </citation>
    <scope>NUCLEOTIDE SEQUENCE [LARGE SCALE GENOMIC DNA]</scope>
    <source>
        <strain evidence="15">JCM 18053</strain>
    </source>
</reference>
<comment type="similarity">
    <text evidence="2">Belongs to the HPPK family.</text>
</comment>
<comment type="caution">
    <text evidence="14">The sequence shown here is derived from an EMBL/GenBank/DDBJ whole genome shotgun (WGS) entry which is preliminary data.</text>
</comment>
<comment type="function">
    <text evidence="10">Catalyzes the transfer of pyrophosphate from adenosine triphosphate (ATP) to 6-hydroxymethyl-7,8-dihydropterin, an enzymatic step in folate biosynthesis pathway.</text>
</comment>
<evidence type="ECO:0000256" key="8">
    <source>
        <dbReference type="ARBA" id="ARBA00022840"/>
    </source>
</evidence>
<evidence type="ECO:0000313" key="14">
    <source>
        <dbReference type="EMBL" id="GAA5133771.1"/>
    </source>
</evidence>
<dbReference type="PROSITE" id="PS00794">
    <property type="entry name" value="HPPK"/>
    <property type="match status" value="1"/>
</dbReference>
<dbReference type="Proteomes" id="UP001499852">
    <property type="component" value="Unassembled WGS sequence"/>
</dbReference>
<dbReference type="EMBL" id="BAABIA010000001">
    <property type="protein sequence ID" value="GAA5133771.1"/>
    <property type="molecule type" value="Genomic_DNA"/>
</dbReference>
<dbReference type="NCBIfam" id="TIGR01498">
    <property type="entry name" value="folK"/>
    <property type="match status" value="1"/>
</dbReference>
<proteinExistence type="inferred from homology"/>
<keyword evidence="15" id="KW-1185">Reference proteome</keyword>
<keyword evidence="7" id="KW-0418">Kinase</keyword>
<keyword evidence="6" id="KW-0547">Nucleotide-binding</keyword>
<dbReference type="SUPFAM" id="SSF55083">
    <property type="entry name" value="6-hydroxymethyl-7,8-dihydropterin pyrophosphokinase, HPPK"/>
    <property type="match status" value="1"/>
</dbReference>
<feature type="domain" description="7,8-dihydro-6-hydroxymethylpterin-pyrophosphokinase" evidence="13">
    <location>
        <begin position="94"/>
        <end position="105"/>
    </location>
</feature>